<dbReference type="InterPro" id="IPR028081">
    <property type="entry name" value="Leu-bd"/>
</dbReference>
<comment type="caution">
    <text evidence="5">The sequence shown here is derived from an EMBL/GenBank/DDBJ whole genome shotgun (WGS) entry which is preliminary data.</text>
</comment>
<evidence type="ECO:0000313" key="5">
    <source>
        <dbReference type="EMBL" id="SHE66288.1"/>
    </source>
</evidence>
<dbReference type="EMBL" id="FQUI01000010">
    <property type="protein sequence ID" value="SHE66288.1"/>
    <property type="molecule type" value="Genomic_DNA"/>
</dbReference>
<dbReference type="RefSeq" id="WP_072863871.1">
    <property type="nucleotide sequence ID" value="NZ_FQUI01000010.1"/>
</dbReference>
<proteinExistence type="inferred from homology"/>
<dbReference type="Pfam" id="PF13458">
    <property type="entry name" value="Peripla_BP_6"/>
    <property type="match status" value="1"/>
</dbReference>
<feature type="domain" description="Leucine-binding protein" evidence="4">
    <location>
        <begin position="24"/>
        <end position="299"/>
    </location>
</feature>
<accession>A0A1M4VBR2</accession>
<evidence type="ECO:0000256" key="1">
    <source>
        <dbReference type="ARBA" id="ARBA00010062"/>
    </source>
</evidence>
<keyword evidence="3" id="KW-1133">Transmembrane helix</keyword>
<feature type="transmembrane region" description="Helical" evidence="3">
    <location>
        <begin position="6"/>
        <end position="22"/>
    </location>
</feature>
<evidence type="ECO:0000313" key="6">
    <source>
        <dbReference type="Proteomes" id="UP000184334"/>
    </source>
</evidence>
<evidence type="ECO:0000256" key="3">
    <source>
        <dbReference type="SAM" id="Phobius"/>
    </source>
</evidence>
<organism evidence="5 6">
    <name type="scientific">Marinitoga hydrogenitolerans (strain DSM 16785 / JCM 12826 / AT1271)</name>
    <dbReference type="NCBI Taxonomy" id="1122195"/>
    <lineage>
        <taxon>Bacteria</taxon>
        <taxon>Thermotogati</taxon>
        <taxon>Thermotogota</taxon>
        <taxon>Thermotogae</taxon>
        <taxon>Petrotogales</taxon>
        <taxon>Petrotogaceae</taxon>
        <taxon>Marinitoga</taxon>
    </lineage>
</organism>
<dbReference type="InterPro" id="IPR028082">
    <property type="entry name" value="Peripla_BP_I"/>
</dbReference>
<keyword evidence="3" id="KW-0472">Membrane</keyword>
<dbReference type="OrthoDB" id="49564at2"/>
<keyword evidence="6" id="KW-1185">Reference proteome</keyword>
<sequence length="336" mass="39190">MNKKTFFISFMVVIIVTIYIINKPIKIGIIGNFSGDETFTTQDVVRSVNLFLSENKQVKLKIYYEDASGNPDSALVAYNNLKKKNIKIILFSTDSTSFKPIYPLLKKDKILGIGISISHDSYTNEDDWFIRVSLNNKNEQKKISDFLNKKTKKILVIKSYENSLYINNAFENFKKFYNGDINLITLDKITSSIKKIKSLYNGENYAYLLINSVNKTVLISNLLKRLNPEINIIVLSWFNDDEITNLFDNHNNIFSLTYFQQNPDFLKTFKKKYNKNPNIYAYLTYETLEILSQTFKNTKNNPKDIKNYILNNSFTTSFDTVEFDKYGEIKRTLRSE</sequence>
<comment type="similarity">
    <text evidence="1">Belongs to the leucine-binding protein family.</text>
</comment>
<reference evidence="5" key="1">
    <citation type="submission" date="2016-11" db="EMBL/GenBank/DDBJ databases">
        <authorList>
            <person name="Varghese N."/>
            <person name="Submissions S."/>
        </authorList>
    </citation>
    <scope>NUCLEOTIDE SEQUENCE [LARGE SCALE GENOMIC DNA]</scope>
    <source>
        <strain evidence="5">DSM 16785</strain>
    </source>
</reference>
<dbReference type="PANTHER" id="PTHR30483">
    <property type="entry name" value="LEUCINE-SPECIFIC-BINDING PROTEIN"/>
    <property type="match status" value="1"/>
</dbReference>
<evidence type="ECO:0000259" key="4">
    <source>
        <dbReference type="Pfam" id="PF13458"/>
    </source>
</evidence>
<dbReference type="InterPro" id="IPR051010">
    <property type="entry name" value="BCAA_transport"/>
</dbReference>
<evidence type="ECO:0000256" key="2">
    <source>
        <dbReference type="ARBA" id="ARBA00022729"/>
    </source>
</evidence>
<protein>
    <submittedName>
        <fullName evidence="5">Substrate-binding protein</fullName>
    </submittedName>
</protein>
<dbReference type="Gene3D" id="3.40.50.2300">
    <property type="match status" value="2"/>
</dbReference>
<dbReference type="PANTHER" id="PTHR30483:SF6">
    <property type="entry name" value="PERIPLASMIC BINDING PROTEIN OF ABC TRANSPORTER FOR NATURAL AMINO ACIDS"/>
    <property type="match status" value="1"/>
</dbReference>
<keyword evidence="3" id="KW-0812">Transmembrane</keyword>
<gene>
    <name evidence="5" type="ORF">SAMN02745164_00896</name>
</gene>
<keyword evidence="2" id="KW-0732">Signal</keyword>
<dbReference type="Proteomes" id="UP000184334">
    <property type="component" value="Unassembled WGS sequence"/>
</dbReference>
<name>A0A1M4VBR2_MARH1</name>
<dbReference type="STRING" id="1122195.SAMN02745164_00896"/>
<dbReference type="SUPFAM" id="SSF53822">
    <property type="entry name" value="Periplasmic binding protein-like I"/>
    <property type="match status" value="1"/>
</dbReference>
<dbReference type="AlphaFoldDB" id="A0A1M4VBR2"/>